<dbReference type="Proteomes" id="UP000031980">
    <property type="component" value="Unassembled WGS sequence"/>
</dbReference>
<proteinExistence type="predicted"/>
<reference evidence="2 5" key="1">
    <citation type="submission" date="2014-07" db="EMBL/GenBank/DDBJ databases">
        <title>Porphyromonadaceae bacterium OUH 308042 = ATCC BAA-2681 = DSM 28342 draft genome.</title>
        <authorList>
            <person name="Sydenham T.V."/>
            <person name="Hasman H."/>
            <person name="Justensen U.S."/>
        </authorList>
    </citation>
    <scope>NUCLEOTIDE SEQUENCE [LARGE SCALE GENOMIC DNA]</scope>
    <source>
        <strain evidence="2 5">OUH 308042</strain>
    </source>
</reference>
<evidence type="ECO:0000313" key="3">
    <source>
        <dbReference type="EMBL" id="KIO46411.1"/>
    </source>
</evidence>
<dbReference type="InterPro" id="IPR011871">
    <property type="entry name" value="Fib_succ_major"/>
</dbReference>
<dbReference type="Proteomes" id="UP000031937">
    <property type="component" value="Unassembled WGS sequence"/>
</dbReference>
<evidence type="ECO:0000313" key="5">
    <source>
        <dbReference type="Proteomes" id="UP000031980"/>
    </source>
</evidence>
<sequence length="231" mass="26437">MRIKTFMISIVFLTLLFACEKDEKELTVKPKAEGVFVDNRTGIEYSWVRIGNLDWMVQNLSGTFDDIELGSVEPYYNTDESDDKQLEDIMGNMEKYGFLYTYEKALAAAPEGWRVATDEDWQQLEKALGMKDNELDQLGFRGSIQGELMQQGADGTGLHMQLGGYYGWFSESRGKCDYLGVYGFFWAASADENSEKAVYRKIVYNSPQVYRGTTLKIKRMSVRCVRDAQDK</sequence>
<evidence type="ECO:0000313" key="4">
    <source>
        <dbReference type="Proteomes" id="UP000031937"/>
    </source>
</evidence>
<protein>
    <recommendedName>
        <fullName evidence="1">Fibrobacter succinogenes major paralogous domain-containing protein</fullName>
    </recommendedName>
</protein>
<reference evidence="3 4" key="2">
    <citation type="submission" date="2014-07" db="EMBL/GenBank/DDBJ databases">
        <title>Porphyromonadaceae bacterium OUH 334697 = ATCC BAA-2682 = DSM 28341 draft genome.</title>
        <authorList>
            <person name="Sydenham T.V."/>
            <person name="Hasman H."/>
            <person name="Justesen U.S."/>
        </authorList>
    </citation>
    <scope>NUCLEOTIDE SEQUENCE [LARGE SCALE GENOMIC DNA]</scope>
    <source>
        <strain evidence="3 4">OUH 334697</strain>
    </source>
</reference>
<dbReference type="EMBL" id="JPIT01000015">
    <property type="protein sequence ID" value="KIO46411.1"/>
    <property type="molecule type" value="Genomic_DNA"/>
</dbReference>
<dbReference type="AlphaFoldDB" id="A0A0C3NEW5"/>
<dbReference type="NCBIfam" id="TIGR02145">
    <property type="entry name" value="Fib_succ_major"/>
    <property type="match status" value="1"/>
</dbReference>
<evidence type="ECO:0000259" key="1">
    <source>
        <dbReference type="Pfam" id="PF09603"/>
    </source>
</evidence>
<accession>A0A0C3NEW5</accession>
<dbReference type="PROSITE" id="PS51257">
    <property type="entry name" value="PROKAR_LIPOPROTEIN"/>
    <property type="match status" value="1"/>
</dbReference>
<keyword evidence="5" id="KW-1185">Reference proteome</keyword>
<gene>
    <name evidence="2" type="ORF">BA92_06490</name>
    <name evidence="3" type="ORF">IE90_04585</name>
</gene>
<dbReference type="Pfam" id="PF09603">
    <property type="entry name" value="Fib_succ_major"/>
    <property type="match status" value="1"/>
</dbReference>
<evidence type="ECO:0000313" key="2">
    <source>
        <dbReference type="EMBL" id="KIO44682.1"/>
    </source>
</evidence>
<feature type="domain" description="Fibrobacter succinogenes major paralogous" evidence="1">
    <location>
        <begin position="48"/>
        <end position="226"/>
    </location>
</feature>
<name>A0A0C3NEW5_9PORP</name>
<comment type="caution">
    <text evidence="2">The sequence shown here is derived from an EMBL/GenBank/DDBJ whole genome shotgun (WGS) entry which is preliminary data.</text>
</comment>
<organism evidence="2 5">
    <name type="scientific">Sanguibacteroides justesenii</name>
    <dbReference type="NCBI Taxonomy" id="1547597"/>
    <lineage>
        <taxon>Bacteria</taxon>
        <taxon>Pseudomonadati</taxon>
        <taxon>Bacteroidota</taxon>
        <taxon>Bacteroidia</taxon>
        <taxon>Bacteroidales</taxon>
        <taxon>Porphyromonadaceae</taxon>
        <taxon>Sanguibacteroides</taxon>
    </lineage>
</organism>
<dbReference type="EMBL" id="JPIU01000038">
    <property type="protein sequence ID" value="KIO44682.1"/>
    <property type="molecule type" value="Genomic_DNA"/>
</dbReference>